<reference evidence="1 2" key="1">
    <citation type="submission" date="2020-07" db="EMBL/GenBank/DDBJ databases">
        <authorList>
            <person name="Feng X."/>
        </authorList>
    </citation>
    <scope>NUCLEOTIDE SEQUENCE [LARGE SCALE GENOMIC DNA]</scope>
    <source>
        <strain evidence="1 2">JCM31066</strain>
    </source>
</reference>
<sequence>MPSALTDRITGFRPFAGRIIAAGLLLSLPVWSGCFTPEPATITDSSISNAIGGSLPYSVDIPRGYKAIHLPEYLPHVAYTPEWLRTEEAAAFAGLVQTQALEQKLRADLLLYRRPNYRAYYSTGGEDILLFPKNEAAPHAPSPFMVFTADCYRGPGGVTFAPLRQGSLSAFGTWAAGSMTEGADEVSVDTRSVLGRKWIWLTARFDYPFTPATANTSDTATDNSTPTQTPAAAESWQFLYVATLGPGDMLYSIQGWSRPADHKAMVEAVDEMINTFTLSRK</sequence>
<evidence type="ECO:0000313" key="2">
    <source>
        <dbReference type="Proteomes" id="UP000546464"/>
    </source>
</evidence>
<dbReference type="Proteomes" id="UP000546464">
    <property type="component" value="Unassembled WGS sequence"/>
</dbReference>
<dbReference type="AlphaFoldDB" id="A0A842HDX6"/>
<dbReference type="EMBL" id="JACHVB010000014">
    <property type="protein sequence ID" value="MBC2593551.1"/>
    <property type="molecule type" value="Genomic_DNA"/>
</dbReference>
<organism evidence="1 2">
    <name type="scientific">Ruficoccus amylovorans</name>
    <dbReference type="NCBI Taxonomy" id="1804625"/>
    <lineage>
        <taxon>Bacteria</taxon>
        <taxon>Pseudomonadati</taxon>
        <taxon>Verrucomicrobiota</taxon>
        <taxon>Opitutia</taxon>
        <taxon>Puniceicoccales</taxon>
        <taxon>Cerasicoccaceae</taxon>
        <taxon>Ruficoccus</taxon>
    </lineage>
</organism>
<keyword evidence="2" id="KW-1185">Reference proteome</keyword>
<name>A0A842HDX6_9BACT</name>
<dbReference type="RefSeq" id="WP_185674557.1">
    <property type="nucleotide sequence ID" value="NZ_JACHVB010000014.1"/>
</dbReference>
<protein>
    <submittedName>
        <fullName evidence="1">Uncharacterized protein</fullName>
    </submittedName>
</protein>
<accession>A0A842HDX6</accession>
<proteinExistence type="predicted"/>
<evidence type="ECO:0000313" key="1">
    <source>
        <dbReference type="EMBL" id="MBC2593551.1"/>
    </source>
</evidence>
<gene>
    <name evidence="1" type="ORF">H5P28_04680</name>
</gene>
<comment type="caution">
    <text evidence="1">The sequence shown here is derived from an EMBL/GenBank/DDBJ whole genome shotgun (WGS) entry which is preliminary data.</text>
</comment>